<dbReference type="Pfam" id="PF12706">
    <property type="entry name" value="Lactamase_B_2"/>
    <property type="match status" value="1"/>
</dbReference>
<dbReference type="PANTHER" id="PTHR15032:SF4">
    <property type="entry name" value="N-ACYL-PHOSPHATIDYLETHANOLAMINE-HYDROLYZING PHOSPHOLIPASE D"/>
    <property type="match status" value="1"/>
</dbReference>
<dbReference type="PANTHER" id="PTHR15032">
    <property type="entry name" value="N-ACYL-PHOSPHATIDYLETHANOLAMINE-HYDROLYZING PHOSPHOLIPASE D"/>
    <property type="match status" value="1"/>
</dbReference>
<organism evidence="2 3">
    <name type="scientific">Rhodococcus antarcticus</name>
    <dbReference type="NCBI Taxonomy" id="2987751"/>
    <lineage>
        <taxon>Bacteria</taxon>
        <taxon>Bacillati</taxon>
        <taxon>Actinomycetota</taxon>
        <taxon>Actinomycetes</taxon>
        <taxon>Mycobacteriales</taxon>
        <taxon>Nocardiaceae</taxon>
        <taxon>Rhodococcus</taxon>
    </lineage>
</organism>
<dbReference type="EMBL" id="CP110615">
    <property type="protein sequence ID" value="UZJ26678.1"/>
    <property type="molecule type" value="Genomic_DNA"/>
</dbReference>
<evidence type="ECO:0000259" key="1">
    <source>
        <dbReference type="Pfam" id="PF12706"/>
    </source>
</evidence>
<dbReference type="InterPro" id="IPR036866">
    <property type="entry name" value="RibonucZ/Hydroxyglut_hydro"/>
</dbReference>
<dbReference type="InterPro" id="IPR001279">
    <property type="entry name" value="Metallo-B-lactamas"/>
</dbReference>
<sequence>MGASRRTIRPYVAASPRFRDGDFHNTVPSSMVTAGQSGSLLREALTHRSHGRPTHPVPLTAPQPAGAAAELAVTWFGHASALLEVDGARVLVDPVWGERVSPSRVVGPKRLHPVPGPLEGLPPVDAVLISHDHYDHLDLPTVRTLLRTQTAPFVVPLGIGAHLRRWGVPESRIVELDWDGVHTVAGLTLTCTEARHFSGRGIGNNPTLWSSWVVAGPRHRVFFGGDTGYTPAFERIGLRHGPFDLSLLPVGAYGAQWPDVHMDPEEAVRAQQDLNAQDLGGGLLLPIHWATFNLAFHAWAEPVQRLLAAAGTAGVRVVVPQPGQRVDAAALPEPTDWWSAAI</sequence>
<dbReference type="SUPFAM" id="SSF56281">
    <property type="entry name" value="Metallo-hydrolase/oxidoreductase"/>
    <property type="match status" value="1"/>
</dbReference>
<evidence type="ECO:0000313" key="2">
    <source>
        <dbReference type="EMBL" id="UZJ26678.1"/>
    </source>
</evidence>
<dbReference type="Gene3D" id="3.60.15.10">
    <property type="entry name" value="Ribonuclease Z/Hydroxyacylglutathione hydrolase-like"/>
    <property type="match status" value="1"/>
</dbReference>
<evidence type="ECO:0000313" key="3">
    <source>
        <dbReference type="Proteomes" id="UP001164965"/>
    </source>
</evidence>
<dbReference type="PIRSF" id="PIRSF038896">
    <property type="entry name" value="NAPE-PLD"/>
    <property type="match status" value="1"/>
</dbReference>
<protein>
    <submittedName>
        <fullName evidence="2">MBL fold metallo-hydrolase</fullName>
    </submittedName>
</protein>
<dbReference type="Proteomes" id="UP001164965">
    <property type="component" value="Chromosome"/>
</dbReference>
<proteinExistence type="predicted"/>
<dbReference type="InterPro" id="IPR024884">
    <property type="entry name" value="NAPE-PLD"/>
</dbReference>
<keyword evidence="3" id="KW-1185">Reference proteome</keyword>
<accession>A0ABY6P6F1</accession>
<reference evidence="2" key="1">
    <citation type="submission" date="2022-10" db="EMBL/GenBank/DDBJ databases">
        <title>Rhodococcus sp.75.</title>
        <authorList>
            <person name="Sun M."/>
        </authorList>
    </citation>
    <scope>NUCLEOTIDE SEQUENCE</scope>
    <source>
        <strain evidence="2">75</strain>
    </source>
</reference>
<gene>
    <name evidence="2" type="ORF">RHODO2019_13665</name>
</gene>
<feature type="domain" description="Metallo-beta-lactamase" evidence="1">
    <location>
        <begin position="89"/>
        <end position="289"/>
    </location>
</feature>
<name>A0ABY6P6F1_9NOCA</name>